<dbReference type="Proteomes" id="UP000030013">
    <property type="component" value="Unassembled WGS sequence"/>
</dbReference>
<keyword evidence="1" id="KW-0479">Metal-binding</keyword>
<dbReference type="CDD" id="cd03416">
    <property type="entry name" value="CbiX_SirB_N"/>
    <property type="match status" value="1"/>
</dbReference>
<dbReference type="AlphaFoldDB" id="A0A0A0JYM6"/>
<dbReference type="InterPro" id="IPR050963">
    <property type="entry name" value="Sirohydro_Cobaltochel/CbiX"/>
</dbReference>
<reference evidence="3 4" key="1">
    <citation type="submission" date="2013-08" db="EMBL/GenBank/DDBJ databases">
        <title>The genome sequence of Knoellia aerolata.</title>
        <authorList>
            <person name="Zhu W."/>
            <person name="Wang G."/>
        </authorList>
    </citation>
    <scope>NUCLEOTIDE SEQUENCE [LARGE SCALE GENOMIC DNA]</scope>
    <source>
        <strain evidence="3 4">DSM 18566</strain>
    </source>
</reference>
<organism evidence="3 4">
    <name type="scientific">Knoellia aerolata DSM 18566</name>
    <dbReference type="NCBI Taxonomy" id="1385519"/>
    <lineage>
        <taxon>Bacteria</taxon>
        <taxon>Bacillati</taxon>
        <taxon>Actinomycetota</taxon>
        <taxon>Actinomycetes</taxon>
        <taxon>Micrococcales</taxon>
        <taxon>Intrasporangiaceae</taxon>
        <taxon>Knoellia</taxon>
    </lineage>
</organism>
<dbReference type="Pfam" id="PF01903">
    <property type="entry name" value="CbiX"/>
    <property type="match status" value="2"/>
</dbReference>
<dbReference type="InterPro" id="IPR002762">
    <property type="entry name" value="CbiX-like"/>
</dbReference>
<dbReference type="RefSeq" id="WP_035933321.1">
    <property type="nucleotide sequence ID" value="NZ_AVPL01000006.1"/>
</dbReference>
<dbReference type="EMBL" id="AVPL01000006">
    <property type="protein sequence ID" value="KGN42293.1"/>
    <property type="molecule type" value="Genomic_DNA"/>
</dbReference>
<dbReference type="SUPFAM" id="SSF53800">
    <property type="entry name" value="Chelatase"/>
    <property type="match status" value="1"/>
</dbReference>
<evidence type="ECO:0008006" key="5">
    <source>
        <dbReference type="Google" id="ProtNLM"/>
    </source>
</evidence>
<dbReference type="GO" id="GO:0016829">
    <property type="term" value="F:lyase activity"/>
    <property type="evidence" value="ECO:0007669"/>
    <property type="project" value="UniProtKB-KW"/>
</dbReference>
<dbReference type="PANTHER" id="PTHR33542">
    <property type="entry name" value="SIROHYDROCHLORIN FERROCHELATASE, CHLOROPLASTIC"/>
    <property type="match status" value="1"/>
</dbReference>
<comment type="caution">
    <text evidence="3">The sequence shown here is derived from an EMBL/GenBank/DDBJ whole genome shotgun (WGS) entry which is preliminary data.</text>
</comment>
<dbReference type="Gene3D" id="3.40.50.1400">
    <property type="match status" value="2"/>
</dbReference>
<evidence type="ECO:0000256" key="1">
    <source>
        <dbReference type="ARBA" id="ARBA00022723"/>
    </source>
</evidence>
<dbReference type="OrthoDB" id="7345302at2"/>
<evidence type="ECO:0000256" key="2">
    <source>
        <dbReference type="ARBA" id="ARBA00023239"/>
    </source>
</evidence>
<proteinExistence type="predicted"/>
<dbReference type="PANTHER" id="PTHR33542:SF5">
    <property type="entry name" value="FERROCHELATASE CHE1"/>
    <property type="match status" value="1"/>
</dbReference>
<keyword evidence="4" id="KW-1185">Reference proteome</keyword>
<evidence type="ECO:0000313" key="4">
    <source>
        <dbReference type="Proteomes" id="UP000030013"/>
    </source>
</evidence>
<dbReference type="eggNOG" id="COG2138">
    <property type="taxonomic scope" value="Bacteria"/>
</dbReference>
<keyword evidence="2" id="KW-0456">Lyase</keyword>
<dbReference type="GO" id="GO:0046872">
    <property type="term" value="F:metal ion binding"/>
    <property type="evidence" value="ECO:0007669"/>
    <property type="project" value="UniProtKB-KW"/>
</dbReference>
<dbReference type="STRING" id="1385519.N801_00555"/>
<protein>
    <recommendedName>
        <fullName evidence="5">Cobalamin biosynthesis protein CbiX</fullName>
    </recommendedName>
</protein>
<accession>A0A0A0JYM6</accession>
<evidence type="ECO:0000313" key="3">
    <source>
        <dbReference type="EMBL" id="KGN42293.1"/>
    </source>
</evidence>
<name>A0A0A0JYM6_9MICO</name>
<gene>
    <name evidence="3" type="ORF">N801_00555</name>
</gene>
<sequence length="225" mass="22989">MDHSAVVLVAHGTRDARGADTVRRLAARVAGAVPAQEVRLAYVDVQEPLVTEVLDDLMTRHDAVLVVPLLLSRGFHVDVDIAQAVAAHPGSRAVAQLGPDPLLAERMVQGLEAAGVPSTAHVVMAAAGSSRAEAAEDVEAAADQLDERWGGPVTVAYAAGTAPSVPHAVAAARADGATSVAVAAYLLAEGFFHDRLADAGADHVTAPLGDDDAVLAVILSRLTTA</sequence>